<evidence type="ECO:0000313" key="10">
    <source>
        <dbReference type="Proteomes" id="UP000596035"/>
    </source>
</evidence>
<name>A0A1Z2XM86_9FIRM</name>
<dbReference type="EMBL" id="CP065321">
    <property type="protein sequence ID" value="QQR28847.1"/>
    <property type="molecule type" value="Genomic_DNA"/>
</dbReference>
<dbReference type="KEGG" id="amur:ADH66_02115"/>
<keyword evidence="4" id="KW-0804">Transcription</keyword>
<dbReference type="InterPro" id="IPR013324">
    <property type="entry name" value="RNA_pol_sigma_r3/r4-like"/>
</dbReference>
<gene>
    <name evidence="7" type="ORF">ADH66_02115</name>
    <name evidence="8" type="ORF">I5Q82_12155</name>
</gene>
<dbReference type="SUPFAM" id="SSF88946">
    <property type="entry name" value="Sigma2 domain of RNA polymerase sigma factors"/>
    <property type="match status" value="1"/>
</dbReference>
<dbReference type="Pfam" id="PF04542">
    <property type="entry name" value="Sigma70_r2"/>
    <property type="match status" value="1"/>
</dbReference>
<evidence type="ECO:0000256" key="2">
    <source>
        <dbReference type="ARBA" id="ARBA00023015"/>
    </source>
</evidence>
<evidence type="ECO:0000256" key="4">
    <source>
        <dbReference type="ARBA" id="ARBA00023163"/>
    </source>
</evidence>
<evidence type="ECO:0000313" key="9">
    <source>
        <dbReference type="Proteomes" id="UP000196710"/>
    </source>
</evidence>
<feature type="domain" description="RNA polymerase sigma factor 70 region 4 type 2" evidence="6">
    <location>
        <begin position="98"/>
        <end position="150"/>
    </location>
</feature>
<dbReference type="GO" id="GO:0006352">
    <property type="term" value="P:DNA-templated transcription initiation"/>
    <property type="evidence" value="ECO:0007669"/>
    <property type="project" value="InterPro"/>
</dbReference>
<proteinExistence type="inferred from homology"/>
<feature type="domain" description="RNA polymerase sigma-70 region 2" evidence="5">
    <location>
        <begin position="11"/>
        <end position="74"/>
    </location>
</feature>
<keyword evidence="9" id="KW-1185">Reference proteome</keyword>
<dbReference type="EMBL" id="CP021422">
    <property type="protein sequence ID" value="ASB39556.1"/>
    <property type="molecule type" value="Genomic_DNA"/>
</dbReference>
<dbReference type="GO" id="GO:0003677">
    <property type="term" value="F:DNA binding"/>
    <property type="evidence" value="ECO:0007669"/>
    <property type="project" value="InterPro"/>
</dbReference>
<evidence type="ECO:0000259" key="6">
    <source>
        <dbReference type="Pfam" id="PF08281"/>
    </source>
</evidence>
<dbReference type="InterPro" id="IPR013325">
    <property type="entry name" value="RNA_pol_sigma_r2"/>
</dbReference>
<dbReference type="InterPro" id="IPR014284">
    <property type="entry name" value="RNA_pol_sigma-70_dom"/>
</dbReference>
<dbReference type="PANTHER" id="PTHR43133">
    <property type="entry name" value="RNA POLYMERASE ECF-TYPE SIGMA FACTO"/>
    <property type="match status" value="1"/>
</dbReference>
<comment type="similarity">
    <text evidence="1">Belongs to the sigma-70 factor family. ECF subfamily.</text>
</comment>
<dbReference type="AlphaFoldDB" id="A0A1Z2XM86"/>
<evidence type="ECO:0000313" key="8">
    <source>
        <dbReference type="EMBL" id="QQR28847.1"/>
    </source>
</evidence>
<dbReference type="PANTHER" id="PTHR43133:SF60">
    <property type="entry name" value="RNA POLYMERASE SIGMA FACTOR SIGV"/>
    <property type="match status" value="1"/>
</dbReference>
<dbReference type="InterPro" id="IPR036388">
    <property type="entry name" value="WH-like_DNA-bd_sf"/>
</dbReference>
<evidence type="ECO:0000256" key="1">
    <source>
        <dbReference type="ARBA" id="ARBA00010641"/>
    </source>
</evidence>
<organism evidence="8 10">
    <name type="scientific">Acutalibacter muris</name>
    <dbReference type="NCBI Taxonomy" id="1796620"/>
    <lineage>
        <taxon>Bacteria</taxon>
        <taxon>Bacillati</taxon>
        <taxon>Bacillota</taxon>
        <taxon>Clostridia</taxon>
        <taxon>Eubacteriales</taxon>
        <taxon>Acutalibacteraceae</taxon>
        <taxon>Acutalibacter</taxon>
    </lineage>
</organism>
<dbReference type="Proteomes" id="UP000196710">
    <property type="component" value="Chromosome"/>
</dbReference>
<keyword evidence="3" id="KW-0731">Sigma factor</keyword>
<dbReference type="Gene3D" id="1.10.10.10">
    <property type="entry name" value="Winged helix-like DNA-binding domain superfamily/Winged helix DNA-binding domain"/>
    <property type="match status" value="1"/>
</dbReference>
<accession>A0A1Z2XM86</accession>
<evidence type="ECO:0000313" key="7">
    <source>
        <dbReference type="EMBL" id="ASB39556.1"/>
    </source>
</evidence>
<dbReference type="CDD" id="cd06171">
    <property type="entry name" value="Sigma70_r4"/>
    <property type="match status" value="1"/>
</dbReference>
<dbReference type="InterPro" id="IPR039425">
    <property type="entry name" value="RNA_pol_sigma-70-like"/>
</dbReference>
<reference evidence="8 10" key="3">
    <citation type="submission" date="2020-11" db="EMBL/GenBank/DDBJ databases">
        <title>Closed and high quality bacterial genomes of the OMM12 community.</title>
        <authorList>
            <person name="Marbouty M."/>
            <person name="Lamy-Besnier Q."/>
            <person name="Debarbieux L."/>
            <person name="Koszul R."/>
        </authorList>
    </citation>
    <scope>NUCLEOTIDE SEQUENCE [LARGE SCALE GENOMIC DNA]</scope>
    <source>
        <strain evidence="8 10">KB18</strain>
    </source>
</reference>
<evidence type="ECO:0000256" key="3">
    <source>
        <dbReference type="ARBA" id="ARBA00023082"/>
    </source>
</evidence>
<dbReference type="InterPro" id="IPR013249">
    <property type="entry name" value="RNA_pol_sigma70_r4_t2"/>
</dbReference>
<dbReference type="GO" id="GO:0016987">
    <property type="term" value="F:sigma factor activity"/>
    <property type="evidence" value="ECO:0007669"/>
    <property type="project" value="UniProtKB-KW"/>
</dbReference>
<reference evidence="9" key="2">
    <citation type="submission" date="2017-05" db="EMBL/GenBank/DDBJ databases">
        <title>Improved OligoMM genomes.</title>
        <authorList>
            <person name="Garzetti D."/>
        </authorList>
    </citation>
    <scope>NUCLEOTIDE SEQUENCE [LARGE SCALE GENOMIC DNA]</scope>
    <source>
        <strain evidence="9">KB18</strain>
    </source>
</reference>
<dbReference type="RefSeq" id="WP_066536293.1">
    <property type="nucleotide sequence ID" value="NZ_CAPVCI010000002.1"/>
</dbReference>
<dbReference type="Gene3D" id="1.10.1740.10">
    <property type="match status" value="1"/>
</dbReference>
<evidence type="ECO:0000259" key="5">
    <source>
        <dbReference type="Pfam" id="PF04542"/>
    </source>
</evidence>
<keyword evidence="2" id="KW-0805">Transcription regulation</keyword>
<reference evidence="7" key="1">
    <citation type="journal article" date="2017" name="Genome Announc.">
        <title>High-Quality Whole-Genome Sequences of the Oligo-Mouse-Microbiota Bacterial Community.</title>
        <authorList>
            <person name="Garzetti D."/>
            <person name="Brugiroux S."/>
            <person name="Bunk B."/>
            <person name="Pukall R."/>
            <person name="McCoy K.D."/>
            <person name="Macpherson A.J."/>
            <person name="Stecher B."/>
        </authorList>
    </citation>
    <scope>NUCLEOTIDE SEQUENCE</scope>
    <source>
        <strain evidence="7">KB18</strain>
    </source>
</reference>
<dbReference type="Proteomes" id="UP000596035">
    <property type="component" value="Chromosome"/>
</dbReference>
<protein>
    <submittedName>
        <fullName evidence="7">RNA polymerase subunit sigma-24</fullName>
    </submittedName>
    <submittedName>
        <fullName evidence="8">Sigma-70 family RNA polymerase sigma factor</fullName>
    </submittedName>
</protein>
<dbReference type="SUPFAM" id="SSF88659">
    <property type="entry name" value="Sigma3 and sigma4 domains of RNA polymerase sigma factors"/>
    <property type="match status" value="1"/>
</dbReference>
<sequence length="160" mass="18583">MRSEQETAEAIDRHADMVRRLCLIHLKNQADSEDVFQTVFMKYALSSVVFENEEHEKAWFLRVTINACRDLLRSFFRSRTVPLEELIELPDETSGDSREVLRAVLELPDKYREVVYLHYFEGYTAPEIAGLMRKNVNTVYSLLARAKKLLRGRLGGDEDA</sequence>
<dbReference type="InterPro" id="IPR007627">
    <property type="entry name" value="RNA_pol_sigma70_r2"/>
</dbReference>
<dbReference type="NCBIfam" id="TIGR02937">
    <property type="entry name" value="sigma70-ECF"/>
    <property type="match status" value="1"/>
</dbReference>
<dbReference type="Pfam" id="PF08281">
    <property type="entry name" value="Sigma70_r4_2"/>
    <property type="match status" value="1"/>
</dbReference>